<dbReference type="EMBL" id="AACS02000002">
    <property type="protein sequence ID" value="EAU80766.2"/>
    <property type="molecule type" value="Genomic_DNA"/>
</dbReference>
<dbReference type="PANTHER" id="PTHR22762">
    <property type="entry name" value="ALPHA-GLUCOSIDASE"/>
    <property type="match status" value="1"/>
</dbReference>
<keyword evidence="9" id="KW-0119">Carbohydrate metabolism</keyword>
<comment type="function">
    <text evidence="13">Glucosidase involved in the degradation of cellulosic biomass. Has both alpha- and beta-glucosidase activity.</text>
</comment>
<evidence type="ECO:0000256" key="14">
    <source>
        <dbReference type="RuleBase" id="RU361185"/>
    </source>
</evidence>
<keyword evidence="8" id="KW-0325">Glycoprotein</keyword>
<evidence type="ECO:0000259" key="17">
    <source>
        <dbReference type="Pfam" id="PF01055"/>
    </source>
</evidence>
<dbReference type="KEGG" id="cci:CC1G_04876"/>
<evidence type="ECO:0000256" key="3">
    <source>
        <dbReference type="ARBA" id="ARBA00007806"/>
    </source>
</evidence>
<gene>
    <name evidence="20" type="ORF">CC1G_04876</name>
</gene>
<evidence type="ECO:0000256" key="2">
    <source>
        <dbReference type="ARBA" id="ARBA00004613"/>
    </source>
</evidence>
<dbReference type="CDD" id="cd14752">
    <property type="entry name" value="GH31_N"/>
    <property type="match status" value="1"/>
</dbReference>
<feature type="chain" id="PRO_5002724806" description="beta-glucosidase" evidence="16">
    <location>
        <begin position="23"/>
        <end position="932"/>
    </location>
</feature>
<evidence type="ECO:0000256" key="11">
    <source>
        <dbReference type="ARBA" id="ARBA00023316"/>
    </source>
</evidence>
<dbReference type="HOGENOM" id="CLU_000631_11_0_1"/>
<dbReference type="RefSeq" id="XP_001841032.2">
    <property type="nucleotide sequence ID" value="XM_001840980.2"/>
</dbReference>
<dbReference type="InterPro" id="IPR048395">
    <property type="entry name" value="Glyco_hydro_31_C"/>
</dbReference>
<keyword evidence="7 14" id="KW-0378">Hydrolase</keyword>
<evidence type="ECO:0000256" key="6">
    <source>
        <dbReference type="ARBA" id="ARBA00022729"/>
    </source>
</evidence>
<evidence type="ECO:0000256" key="10">
    <source>
        <dbReference type="ARBA" id="ARBA00023295"/>
    </source>
</evidence>
<dbReference type="GO" id="GO:0030246">
    <property type="term" value="F:carbohydrate binding"/>
    <property type="evidence" value="ECO:0007669"/>
    <property type="project" value="InterPro"/>
</dbReference>
<keyword evidence="12" id="KW-0624">Polysaccharide degradation</keyword>
<evidence type="ECO:0000256" key="7">
    <source>
        <dbReference type="ARBA" id="ARBA00022801"/>
    </source>
</evidence>
<dbReference type="Pfam" id="PF13802">
    <property type="entry name" value="Gal_mutarotas_2"/>
    <property type="match status" value="1"/>
</dbReference>
<dbReference type="SUPFAM" id="SSF51445">
    <property type="entry name" value="(Trans)glycosidases"/>
    <property type="match status" value="1"/>
</dbReference>
<dbReference type="Pfam" id="PF01055">
    <property type="entry name" value="Glyco_hydro_31_2nd"/>
    <property type="match status" value="1"/>
</dbReference>
<keyword evidence="21" id="KW-1185">Reference proteome</keyword>
<feature type="domain" description="Glycoside hydrolase family 31 N-terminal" evidence="18">
    <location>
        <begin position="132"/>
        <end position="239"/>
    </location>
</feature>
<dbReference type="InterPro" id="IPR017853">
    <property type="entry name" value="GH"/>
</dbReference>
<evidence type="ECO:0000256" key="16">
    <source>
        <dbReference type="SAM" id="SignalP"/>
    </source>
</evidence>
<feature type="compositionally biased region" description="Polar residues" evidence="15">
    <location>
        <begin position="507"/>
        <end position="518"/>
    </location>
</feature>
<evidence type="ECO:0000259" key="18">
    <source>
        <dbReference type="Pfam" id="PF13802"/>
    </source>
</evidence>
<feature type="region of interest" description="Disordered" evidence="15">
    <location>
        <begin position="507"/>
        <end position="534"/>
    </location>
</feature>
<evidence type="ECO:0000259" key="19">
    <source>
        <dbReference type="Pfam" id="PF21365"/>
    </source>
</evidence>
<dbReference type="Pfam" id="PF21365">
    <property type="entry name" value="Glyco_hydro_31_3rd"/>
    <property type="match status" value="1"/>
</dbReference>
<evidence type="ECO:0000256" key="9">
    <source>
        <dbReference type="ARBA" id="ARBA00023277"/>
    </source>
</evidence>
<feature type="compositionally biased region" description="Basic and acidic residues" evidence="15">
    <location>
        <begin position="519"/>
        <end position="530"/>
    </location>
</feature>
<dbReference type="eggNOG" id="KOG1065">
    <property type="taxonomic scope" value="Eukaryota"/>
</dbReference>
<evidence type="ECO:0000256" key="12">
    <source>
        <dbReference type="ARBA" id="ARBA00023326"/>
    </source>
</evidence>
<accession>A8PFW6</accession>
<comment type="similarity">
    <text evidence="3 14">Belongs to the glycosyl hydrolase 31 family.</text>
</comment>
<comment type="caution">
    <text evidence="20">The sequence shown here is derived from an EMBL/GenBank/DDBJ whole genome shotgun (WGS) entry which is preliminary data.</text>
</comment>
<dbReference type="VEuPathDB" id="FungiDB:CC1G_04876"/>
<reference evidence="20 21" key="1">
    <citation type="journal article" date="2010" name="Proc. Natl. Acad. Sci. U.S.A.">
        <title>Insights into evolution of multicellular fungi from the assembled chromosomes of the mushroom Coprinopsis cinerea (Coprinus cinereus).</title>
        <authorList>
            <person name="Stajich J.E."/>
            <person name="Wilke S.K."/>
            <person name="Ahren D."/>
            <person name="Au C.H."/>
            <person name="Birren B.W."/>
            <person name="Borodovsky M."/>
            <person name="Burns C."/>
            <person name="Canback B."/>
            <person name="Casselton L.A."/>
            <person name="Cheng C.K."/>
            <person name="Deng J."/>
            <person name="Dietrich F.S."/>
            <person name="Fargo D.C."/>
            <person name="Farman M.L."/>
            <person name="Gathman A.C."/>
            <person name="Goldberg J."/>
            <person name="Guigo R."/>
            <person name="Hoegger P.J."/>
            <person name="Hooker J.B."/>
            <person name="Huggins A."/>
            <person name="James T.Y."/>
            <person name="Kamada T."/>
            <person name="Kilaru S."/>
            <person name="Kodira C."/>
            <person name="Kues U."/>
            <person name="Kupfer D."/>
            <person name="Kwan H.S."/>
            <person name="Lomsadze A."/>
            <person name="Li W."/>
            <person name="Lilly W.W."/>
            <person name="Ma L.J."/>
            <person name="Mackey A.J."/>
            <person name="Manning G."/>
            <person name="Martin F."/>
            <person name="Muraguchi H."/>
            <person name="Natvig D.O."/>
            <person name="Palmerini H."/>
            <person name="Ramesh M.A."/>
            <person name="Rehmeyer C.J."/>
            <person name="Roe B.A."/>
            <person name="Shenoy N."/>
            <person name="Stanke M."/>
            <person name="Ter-Hovhannisyan V."/>
            <person name="Tunlid A."/>
            <person name="Velagapudi R."/>
            <person name="Vision T.J."/>
            <person name="Zeng Q."/>
            <person name="Zolan M.E."/>
            <person name="Pukkila P.J."/>
        </authorList>
    </citation>
    <scope>NUCLEOTIDE SEQUENCE [LARGE SCALE GENOMIC DNA]</scope>
    <source>
        <strain evidence="21">Okayama-7 / 130 / ATCC MYA-4618 / FGSC 9003</strain>
    </source>
</reference>
<evidence type="ECO:0000256" key="5">
    <source>
        <dbReference type="ARBA" id="ARBA00022525"/>
    </source>
</evidence>
<dbReference type="Gene3D" id="3.20.20.80">
    <property type="entry name" value="Glycosidases"/>
    <property type="match status" value="1"/>
</dbReference>
<dbReference type="GO" id="GO:0005576">
    <property type="term" value="C:extracellular region"/>
    <property type="evidence" value="ECO:0007669"/>
    <property type="project" value="UniProtKB-SubCell"/>
</dbReference>
<evidence type="ECO:0000313" key="20">
    <source>
        <dbReference type="EMBL" id="EAU80766.2"/>
    </source>
</evidence>
<evidence type="ECO:0000256" key="13">
    <source>
        <dbReference type="ARBA" id="ARBA00025512"/>
    </source>
</evidence>
<dbReference type="Gene3D" id="2.60.40.1180">
    <property type="entry name" value="Golgi alpha-mannosidase II"/>
    <property type="match status" value="2"/>
</dbReference>
<keyword evidence="10 14" id="KW-0326">Glycosidase</keyword>
<dbReference type="GeneID" id="6017691"/>
<dbReference type="OMA" id="YKGAVWP"/>
<dbReference type="GO" id="GO:0000272">
    <property type="term" value="P:polysaccharide catabolic process"/>
    <property type="evidence" value="ECO:0007669"/>
    <property type="project" value="UniProtKB-KW"/>
</dbReference>
<keyword evidence="6 16" id="KW-0732">Signal</keyword>
<dbReference type="InterPro" id="IPR000322">
    <property type="entry name" value="Glyco_hydro_31_TIM"/>
</dbReference>
<evidence type="ECO:0000256" key="4">
    <source>
        <dbReference type="ARBA" id="ARBA00012744"/>
    </source>
</evidence>
<dbReference type="AlphaFoldDB" id="A8PFW6"/>
<dbReference type="InterPro" id="IPR025887">
    <property type="entry name" value="Glyco_hydro_31_N_dom"/>
</dbReference>
<dbReference type="CDD" id="cd06602">
    <property type="entry name" value="GH31_MGAM_SI_GAA"/>
    <property type="match status" value="1"/>
</dbReference>
<evidence type="ECO:0000256" key="8">
    <source>
        <dbReference type="ARBA" id="ARBA00023180"/>
    </source>
</evidence>
<dbReference type="PANTHER" id="PTHR22762:SF67">
    <property type="entry name" value="ALPHA_BETA-GLUCOSIDASE AGDC-RELATED"/>
    <property type="match status" value="1"/>
</dbReference>
<feature type="domain" description="Glycosyl hydrolase family 31 C-terminal" evidence="19">
    <location>
        <begin position="714"/>
        <end position="801"/>
    </location>
</feature>
<sequence length="932" mass="105571">MRLRTTVPIALSSALWLTKSRAAYVAPEVLDACPGYVAKQATYSHGGSEAQIDLTLASSPGCNVFGQDIENLRVTVAYETGKFITFQDRLHVKITDANNERYEVPEDVFPRPPNRRILPERSNLVFNYTSDPEPFYLTVSRRSTGEVLFSTKDHPLIFEDQYLRVKTDLPAGANIYGFGEHTETFRLDANNYGRGMVRTLWSRDSYGVPNGTNLYGNHPVYFEHRTTGTHGVFLLNSNGMDVKLNETATGTSLEYNVIGGVLDFYFLAGSESNPEALAKQYAEVSGLAPLFPYWGLGLHQCRFGYKNYVEVASVIARYREAGIPLETMWTDIDYMDRRLIFTLDPQYFPLNRMREIVSHLHENKQHFIVMTDPAVGVLPDESYPPFERGEELGVWLKNRDGSNHLGLVWPGVTVFPDWFHPNVEQYWNGEFERFYNAEDGLNIDGAWIDMNEPASFCDYPCLDPWGEAIKQNLPPPRDQEPPAPDAPIFVEGSTDWYAPIQTSAPGVSSNVIEESSSTLERRQTSDDEHLLNPPYAIDNEFGPISSRTAYTNIIHANGLSEYDTHNLYGSMMSTFTRKAMINRRPGRRPFIITRSTFAGAGRDVGKWLGDNVSSWEHYRMSIASMLNFAAIFNMPLVGSDVCGFVGDTTEELCARWALVGAFNPFFRNHNGENHVSQEFYVWPKTAEAARAAIDIRYRLLDYLYTGLYQAHLDGTPVLSPVWYKFPKDTETFPIDLQFFYGAHILVSPVTEEGSTSVTYYLPADTWYDFFTLAPVTRTGWVTQHRVSHAQIPMHIRGGAVLPLRSEMAMTTAELRTKPFDIVVAPDARGNASGSLYIDDGETIDPSPSDVTNVEFSYRNRRLRVSGRFGYKIERGVQWRTVKFAGVDRQPLMVLVNGFPIIQRERIRYDRRQKTLEVDVNLSRFAGFEVVLV</sequence>
<dbReference type="GO" id="GO:0071555">
    <property type="term" value="P:cell wall organization"/>
    <property type="evidence" value="ECO:0007669"/>
    <property type="project" value="UniProtKB-KW"/>
</dbReference>
<dbReference type="InterPro" id="IPR013780">
    <property type="entry name" value="Glyco_hydro_b"/>
</dbReference>
<evidence type="ECO:0000256" key="1">
    <source>
        <dbReference type="ARBA" id="ARBA00000448"/>
    </source>
</evidence>
<comment type="catalytic activity">
    <reaction evidence="1">
        <text>Hydrolysis of terminal, non-reducing beta-D-glucosyl residues with release of beta-D-glucose.</text>
        <dbReference type="EC" id="3.2.1.21"/>
    </reaction>
</comment>
<keyword evidence="5" id="KW-0964">Secreted</keyword>
<feature type="signal peptide" evidence="16">
    <location>
        <begin position="1"/>
        <end position="22"/>
    </location>
</feature>
<dbReference type="InParanoid" id="A8PFW6"/>
<evidence type="ECO:0000256" key="15">
    <source>
        <dbReference type="SAM" id="MobiDB-lite"/>
    </source>
</evidence>
<dbReference type="SUPFAM" id="SSF51011">
    <property type="entry name" value="Glycosyl hydrolase domain"/>
    <property type="match status" value="1"/>
</dbReference>
<dbReference type="FunCoup" id="A8PFW6">
    <property type="interactions" value="52"/>
</dbReference>
<feature type="domain" description="Glycoside hydrolase family 31 TIM barrel" evidence="17">
    <location>
        <begin position="289"/>
        <end position="705"/>
    </location>
</feature>
<dbReference type="InterPro" id="IPR011013">
    <property type="entry name" value="Gal_mutarotase_sf_dom"/>
</dbReference>
<keyword evidence="11" id="KW-0961">Cell wall biogenesis/degradation</keyword>
<proteinExistence type="inferred from homology"/>
<protein>
    <recommendedName>
        <fullName evidence="4">beta-glucosidase</fullName>
        <ecNumber evidence="4">3.2.1.21</ecNumber>
    </recommendedName>
</protein>
<dbReference type="STRING" id="240176.A8PFW6"/>
<dbReference type="GO" id="GO:0008422">
    <property type="term" value="F:beta-glucosidase activity"/>
    <property type="evidence" value="ECO:0007669"/>
    <property type="project" value="UniProtKB-EC"/>
</dbReference>
<name>A8PFW6_COPC7</name>
<dbReference type="SUPFAM" id="SSF74650">
    <property type="entry name" value="Galactose mutarotase-like"/>
    <property type="match status" value="1"/>
</dbReference>
<organism evidence="20 21">
    <name type="scientific">Coprinopsis cinerea (strain Okayama-7 / 130 / ATCC MYA-4618 / FGSC 9003)</name>
    <name type="common">Inky cap fungus</name>
    <name type="synonym">Hormographiella aspergillata</name>
    <dbReference type="NCBI Taxonomy" id="240176"/>
    <lineage>
        <taxon>Eukaryota</taxon>
        <taxon>Fungi</taxon>
        <taxon>Dikarya</taxon>
        <taxon>Basidiomycota</taxon>
        <taxon>Agaricomycotina</taxon>
        <taxon>Agaricomycetes</taxon>
        <taxon>Agaricomycetidae</taxon>
        <taxon>Agaricales</taxon>
        <taxon>Agaricineae</taxon>
        <taxon>Psathyrellaceae</taxon>
        <taxon>Coprinopsis</taxon>
    </lineage>
</organism>
<dbReference type="Proteomes" id="UP000001861">
    <property type="component" value="Unassembled WGS sequence"/>
</dbReference>
<comment type="subcellular location">
    <subcellularLocation>
        <location evidence="2">Secreted</location>
    </subcellularLocation>
</comment>
<evidence type="ECO:0000313" key="21">
    <source>
        <dbReference type="Proteomes" id="UP000001861"/>
    </source>
</evidence>
<dbReference type="OrthoDB" id="5839090at2759"/>
<dbReference type="EC" id="3.2.1.21" evidence="4"/>
<dbReference type="Gene3D" id="2.60.40.1760">
    <property type="entry name" value="glycosyl hydrolase (family 31)"/>
    <property type="match status" value="1"/>
</dbReference>